<keyword evidence="2" id="KW-1185">Reference proteome</keyword>
<reference evidence="1 2" key="1">
    <citation type="submission" date="2018-10" db="EMBL/GenBank/DDBJ databases">
        <authorList>
            <person name="Ekblom R."/>
            <person name="Jareborg N."/>
        </authorList>
    </citation>
    <scope>NUCLEOTIDE SEQUENCE [LARGE SCALE GENOMIC DNA]</scope>
    <source>
        <tissue evidence="1">Muscle</tissue>
    </source>
</reference>
<evidence type="ECO:0000313" key="1">
    <source>
        <dbReference type="EMBL" id="VCW70445.1"/>
    </source>
</evidence>
<sequence>MVIEVFLSYSNFRKNTIEKPNIRSTLEGKSYLF</sequence>
<evidence type="ECO:0000313" key="2">
    <source>
        <dbReference type="Proteomes" id="UP000269945"/>
    </source>
</evidence>
<comment type="caution">
    <text evidence="1">The sequence shown here is derived from an EMBL/GenBank/DDBJ whole genome shotgun (WGS) entry which is preliminary data.</text>
</comment>
<organism evidence="1 2">
    <name type="scientific">Gulo gulo</name>
    <name type="common">Wolverine</name>
    <name type="synonym">Gluton</name>
    <dbReference type="NCBI Taxonomy" id="48420"/>
    <lineage>
        <taxon>Eukaryota</taxon>
        <taxon>Metazoa</taxon>
        <taxon>Chordata</taxon>
        <taxon>Craniata</taxon>
        <taxon>Vertebrata</taxon>
        <taxon>Euteleostomi</taxon>
        <taxon>Mammalia</taxon>
        <taxon>Eutheria</taxon>
        <taxon>Laurasiatheria</taxon>
        <taxon>Carnivora</taxon>
        <taxon>Caniformia</taxon>
        <taxon>Musteloidea</taxon>
        <taxon>Mustelidae</taxon>
        <taxon>Guloninae</taxon>
        <taxon>Gulo</taxon>
    </lineage>
</organism>
<accession>A0A9X9LK83</accession>
<proteinExistence type="predicted"/>
<dbReference type="EMBL" id="CYRY02005917">
    <property type="protein sequence ID" value="VCW70445.1"/>
    <property type="molecule type" value="Genomic_DNA"/>
</dbReference>
<dbReference type="Proteomes" id="UP000269945">
    <property type="component" value="Unassembled WGS sequence"/>
</dbReference>
<name>A0A9X9LK83_GULGU</name>
<dbReference type="AlphaFoldDB" id="A0A9X9LK83"/>
<protein>
    <submittedName>
        <fullName evidence="1">Uncharacterized protein</fullName>
    </submittedName>
</protein>
<gene>
    <name evidence="1" type="ORF">BN2614_LOCUS1</name>
</gene>